<protein>
    <submittedName>
        <fullName evidence="1">Uncharacterized protein</fullName>
    </submittedName>
</protein>
<sequence>MPRHSKNNSDGAHFTYSERATMATTVGSTRSRLGGDSLRPYHHCCLSLAPARDPVLTPGGYLYDKPAILGALLAQRRAARAARAAAADAAAADAAAAEERGAASRDAAVAAFVDAGTPIVAATAAASAGVAAGASGAGAGAGGSGGAVGAVVGTRKEGLGPPPSNFWMPARAPIAAAAPAAAADPRTRCPVSGAALRAKQLIACVRRFVVKTKTDPTTGERLRVPAGVVPIRAGGTAFAASGGEAKVASRYAPAARG</sequence>
<evidence type="ECO:0000313" key="2">
    <source>
        <dbReference type="Proteomes" id="UP000798662"/>
    </source>
</evidence>
<organism evidence="1 2">
    <name type="scientific">Pyropia yezoensis</name>
    <name type="common">Susabi-nori</name>
    <name type="synonym">Porphyra yezoensis</name>
    <dbReference type="NCBI Taxonomy" id="2788"/>
    <lineage>
        <taxon>Eukaryota</taxon>
        <taxon>Rhodophyta</taxon>
        <taxon>Bangiophyceae</taxon>
        <taxon>Bangiales</taxon>
        <taxon>Bangiaceae</taxon>
        <taxon>Pyropia</taxon>
    </lineage>
</organism>
<name>A0ACC3C471_PYRYE</name>
<accession>A0ACC3C471</accession>
<proteinExistence type="predicted"/>
<comment type="caution">
    <text evidence="1">The sequence shown here is derived from an EMBL/GenBank/DDBJ whole genome shotgun (WGS) entry which is preliminary data.</text>
</comment>
<gene>
    <name evidence="1" type="ORF">I4F81_007302</name>
</gene>
<keyword evidence="2" id="KW-1185">Reference proteome</keyword>
<reference evidence="1" key="1">
    <citation type="submission" date="2019-11" db="EMBL/GenBank/DDBJ databases">
        <title>Nori genome reveals adaptations in red seaweeds to the harsh intertidal environment.</title>
        <authorList>
            <person name="Wang D."/>
            <person name="Mao Y."/>
        </authorList>
    </citation>
    <scope>NUCLEOTIDE SEQUENCE</scope>
    <source>
        <tissue evidence="1">Gametophyte</tissue>
    </source>
</reference>
<dbReference type="EMBL" id="CM020619">
    <property type="protein sequence ID" value="KAK1864759.1"/>
    <property type="molecule type" value="Genomic_DNA"/>
</dbReference>
<evidence type="ECO:0000313" key="1">
    <source>
        <dbReference type="EMBL" id="KAK1864759.1"/>
    </source>
</evidence>
<dbReference type="Proteomes" id="UP000798662">
    <property type="component" value="Chromosome 2"/>
</dbReference>